<dbReference type="PIRSF" id="PIRSF029342">
    <property type="entry name" value="UCP029342_ErfK/YbiS/YcfS/YnhG"/>
    <property type="match status" value="1"/>
</dbReference>
<comment type="similarity">
    <text evidence="2">Belongs to the YkuD family.</text>
</comment>
<dbReference type="GO" id="GO:0016740">
    <property type="term" value="F:transferase activity"/>
    <property type="evidence" value="ECO:0007669"/>
    <property type="project" value="UniProtKB-KW"/>
</dbReference>
<comment type="pathway">
    <text evidence="1 7">Cell wall biogenesis; peptidoglycan biosynthesis.</text>
</comment>
<evidence type="ECO:0000313" key="9">
    <source>
        <dbReference type="EMBL" id="SHL49577.1"/>
    </source>
</evidence>
<dbReference type="Pfam" id="PF03734">
    <property type="entry name" value="YkuD"/>
    <property type="match status" value="1"/>
</dbReference>
<evidence type="ECO:0000259" key="8">
    <source>
        <dbReference type="PROSITE" id="PS52029"/>
    </source>
</evidence>
<dbReference type="SUPFAM" id="SSF141523">
    <property type="entry name" value="L,D-transpeptidase catalytic domain-like"/>
    <property type="match status" value="1"/>
</dbReference>
<dbReference type="PROSITE" id="PS52029">
    <property type="entry name" value="LD_TPASE"/>
    <property type="match status" value="1"/>
</dbReference>
<dbReference type="Proteomes" id="UP000186002">
    <property type="component" value="Unassembled WGS sequence"/>
</dbReference>
<proteinExistence type="inferred from homology"/>
<dbReference type="AlphaFoldDB" id="A0A1M7B3R8"/>
<keyword evidence="3" id="KW-0808">Transferase</keyword>
<evidence type="ECO:0000313" key="10">
    <source>
        <dbReference type="Proteomes" id="UP000186002"/>
    </source>
</evidence>
<dbReference type="InterPro" id="IPR005490">
    <property type="entry name" value="LD_TPept_cat_dom"/>
</dbReference>
<dbReference type="STRING" id="735517.SAMN05444272_0721"/>
<dbReference type="GO" id="GO:0071555">
    <property type="term" value="P:cell wall organization"/>
    <property type="evidence" value="ECO:0007669"/>
    <property type="project" value="UniProtKB-UniRule"/>
</dbReference>
<dbReference type="SUPFAM" id="SSF47090">
    <property type="entry name" value="PGBD-like"/>
    <property type="match status" value="1"/>
</dbReference>
<dbReference type="PANTHER" id="PTHR30582">
    <property type="entry name" value="L,D-TRANSPEPTIDASE"/>
    <property type="match status" value="1"/>
</dbReference>
<keyword evidence="6 7" id="KW-0961">Cell wall biogenesis/degradation</keyword>
<evidence type="ECO:0000256" key="3">
    <source>
        <dbReference type="ARBA" id="ARBA00022679"/>
    </source>
</evidence>
<feature type="active site" description="Proton donor/acceptor" evidence="7">
    <location>
        <position position="130"/>
    </location>
</feature>
<gene>
    <name evidence="9" type="ORF">SAMN05444272_0721</name>
</gene>
<evidence type="ECO:0000256" key="1">
    <source>
        <dbReference type="ARBA" id="ARBA00004752"/>
    </source>
</evidence>
<dbReference type="InterPro" id="IPR050979">
    <property type="entry name" value="LD-transpeptidase"/>
</dbReference>
<dbReference type="NCBIfam" id="NF004786">
    <property type="entry name" value="PRK06132.1-3"/>
    <property type="match status" value="1"/>
</dbReference>
<dbReference type="InterPro" id="IPR036365">
    <property type="entry name" value="PGBD-like_sf"/>
</dbReference>
<dbReference type="InterPro" id="IPR038063">
    <property type="entry name" value="Transpep_catalytic_dom"/>
</dbReference>
<dbReference type="UniPathway" id="UPA00219"/>
<organism evidence="9 10">
    <name type="scientific">Roseibium suaedae</name>
    <dbReference type="NCBI Taxonomy" id="735517"/>
    <lineage>
        <taxon>Bacteria</taxon>
        <taxon>Pseudomonadati</taxon>
        <taxon>Pseudomonadota</taxon>
        <taxon>Alphaproteobacteria</taxon>
        <taxon>Hyphomicrobiales</taxon>
        <taxon>Stappiaceae</taxon>
        <taxon>Roseibium</taxon>
    </lineage>
</organism>
<dbReference type="GO" id="GO:0018104">
    <property type="term" value="P:peptidoglycan-protein cross-linking"/>
    <property type="evidence" value="ECO:0007669"/>
    <property type="project" value="TreeGrafter"/>
</dbReference>
<dbReference type="Gene3D" id="2.40.440.10">
    <property type="entry name" value="L,D-transpeptidase catalytic domain-like"/>
    <property type="match status" value="1"/>
</dbReference>
<evidence type="ECO:0000256" key="2">
    <source>
        <dbReference type="ARBA" id="ARBA00005992"/>
    </source>
</evidence>
<keyword evidence="10" id="KW-1185">Reference proteome</keyword>
<keyword evidence="4 7" id="KW-0133">Cell shape</keyword>
<dbReference type="NCBIfam" id="NF004785">
    <property type="entry name" value="PRK06132.1-2"/>
    <property type="match status" value="1"/>
</dbReference>
<dbReference type="GO" id="GO:0005576">
    <property type="term" value="C:extracellular region"/>
    <property type="evidence" value="ECO:0007669"/>
    <property type="project" value="TreeGrafter"/>
</dbReference>
<evidence type="ECO:0000256" key="4">
    <source>
        <dbReference type="ARBA" id="ARBA00022960"/>
    </source>
</evidence>
<dbReference type="InterPro" id="IPR016915">
    <property type="entry name" value="UCP029342"/>
</dbReference>
<dbReference type="GO" id="GO:0008360">
    <property type="term" value="P:regulation of cell shape"/>
    <property type="evidence" value="ECO:0007669"/>
    <property type="project" value="UniProtKB-UniRule"/>
</dbReference>
<dbReference type="PANTHER" id="PTHR30582:SF2">
    <property type="entry name" value="L,D-TRANSPEPTIDASE YCIB-RELATED"/>
    <property type="match status" value="1"/>
</dbReference>
<dbReference type="Gene3D" id="1.10.101.10">
    <property type="entry name" value="PGBD-like superfamily/PGBD"/>
    <property type="match status" value="1"/>
</dbReference>
<dbReference type="Pfam" id="PF01471">
    <property type="entry name" value="PG_binding_1"/>
    <property type="match status" value="1"/>
</dbReference>
<keyword evidence="5 7" id="KW-0573">Peptidoglycan synthesis</keyword>
<protein>
    <submittedName>
        <fullName evidence="9">Putative peptidoglycan binding domain-containing protein</fullName>
    </submittedName>
</protein>
<accession>A0A1M7B3R8</accession>
<dbReference type="InterPro" id="IPR002477">
    <property type="entry name" value="Peptidoglycan-bd-like"/>
</dbReference>
<feature type="domain" description="L,D-TPase catalytic" evidence="8">
    <location>
        <begin position="58"/>
        <end position="167"/>
    </location>
</feature>
<evidence type="ECO:0000256" key="5">
    <source>
        <dbReference type="ARBA" id="ARBA00022984"/>
    </source>
</evidence>
<name>A0A1M7B3R8_9HYPH</name>
<dbReference type="GO" id="GO:0071972">
    <property type="term" value="F:peptidoglycan L,D-transpeptidase activity"/>
    <property type="evidence" value="ECO:0007669"/>
    <property type="project" value="TreeGrafter"/>
</dbReference>
<evidence type="ECO:0000256" key="7">
    <source>
        <dbReference type="PROSITE-ProRule" id="PRU01373"/>
    </source>
</evidence>
<feature type="active site" description="Nucleophile" evidence="7">
    <location>
        <position position="143"/>
    </location>
</feature>
<dbReference type="EMBL" id="FRBW01000001">
    <property type="protein sequence ID" value="SHL49577.1"/>
    <property type="molecule type" value="Genomic_DNA"/>
</dbReference>
<evidence type="ECO:0000256" key="6">
    <source>
        <dbReference type="ARBA" id="ARBA00023316"/>
    </source>
</evidence>
<sequence>MQVHGSNIKSSTFLTGISRSARISAAAFTVVASLMVPAAARDKQPVEVTAEVQDNAPLQMMVSIKEQRINVYRGTELVTSSPISSGKTGHSTPTGVFSILEKRRKHFSNLYDDAPMPFMQRLTWSGVALHEGRLPGYPASHGCIRLPRAFAKDLFGITERGLHVVVTSDEAAPQMIYSSVLPQPVAVGNTVASLSSKMIEADPALRGSIESAAIQPDMSSANEIPENFNQPLRMIVTPRAPENQVKTLQRLLGQMGFDAGPADGVAGRKTRAAIETYQEGADLPITGRITDGLVRSIYADAGYEKPTNAVLRIRRNFKDVYEAGVTLKDPAAPIGTHVFTALGFQHGATRTEWMGVAAEGTEAGTPEEALARLEISERVRRELGEMLTPGSSLIITDRSFARNTGLGTDFVVITN</sequence>
<dbReference type="InterPro" id="IPR036366">
    <property type="entry name" value="PGBDSf"/>
</dbReference>
<reference evidence="9 10" key="1">
    <citation type="submission" date="2016-11" db="EMBL/GenBank/DDBJ databases">
        <authorList>
            <person name="Jaros S."/>
            <person name="Januszkiewicz K."/>
            <person name="Wedrychowicz H."/>
        </authorList>
    </citation>
    <scope>NUCLEOTIDE SEQUENCE [LARGE SCALE GENOMIC DNA]</scope>
    <source>
        <strain evidence="9 10">DSM 22153</strain>
    </source>
</reference>
<dbReference type="CDD" id="cd16913">
    <property type="entry name" value="YkuD_like"/>
    <property type="match status" value="1"/>
</dbReference>